<dbReference type="AlphaFoldDB" id="A0A1D1W018"/>
<name>A0A1D1W018_RAMVA</name>
<reference evidence="1 2" key="1">
    <citation type="journal article" date="2016" name="Nat. Commun.">
        <title>Extremotolerant tardigrade genome and improved radiotolerance of human cultured cells by tardigrade-unique protein.</title>
        <authorList>
            <person name="Hashimoto T."/>
            <person name="Horikawa D.D."/>
            <person name="Saito Y."/>
            <person name="Kuwahara H."/>
            <person name="Kozuka-Hata H."/>
            <person name="Shin-I T."/>
            <person name="Minakuchi Y."/>
            <person name="Ohishi K."/>
            <person name="Motoyama A."/>
            <person name="Aizu T."/>
            <person name="Enomoto A."/>
            <person name="Kondo K."/>
            <person name="Tanaka S."/>
            <person name="Hara Y."/>
            <person name="Koshikawa S."/>
            <person name="Sagara H."/>
            <person name="Miura T."/>
            <person name="Yokobori S."/>
            <person name="Miyagawa K."/>
            <person name="Suzuki Y."/>
            <person name="Kubo T."/>
            <person name="Oyama M."/>
            <person name="Kohara Y."/>
            <person name="Fujiyama A."/>
            <person name="Arakawa K."/>
            <person name="Katayama T."/>
            <person name="Toyoda A."/>
            <person name="Kunieda T."/>
        </authorList>
    </citation>
    <scope>NUCLEOTIDE SEQUENCE [LARGE SCALE GENOMIC DNA]</scope>
    <source>
        <strain evidence="1 2">YOKOZUNA-1</strain>
    </source>
</reference>
<evidence type="ECO:0008006" key="3">
    <source>
        <dbReference type="Google" id="ProtNLM"/>
    </source>
</evidence>
<evidence type="ECO:0000313" key="1">
    <source>
        <dbReference type="EMBL" id="GAV06957.1"/>
    </source>
</evidence>
<dbReference type="PANTHER" id="PTHR46880:SF5">
    <property type="entry name" value="DUF4371 DOMAIN-CONTAINING PROTEIN"/>
    <property type="match status" value="1"/>
</dbReference>
<dbReference type="PANTHER" id="PTHR46880">
    <property type="entry name" value="RAS-ASSOCIATING DOMAIN-CONTAINING PROTEIN"/>
    <property type="match status" value="1"/>
</dbReference>
<accession>A0A1D1W018</accession>
<keyword evidence="2" id="KW-1185">Reference proteome</keyword>
<gene>
    <name evidence="1" type="primary">RvY_16863-1</name>
    <name evidence="1" type="synonym">RvY_16863.1</name>
    <name evidence="1" type="ORF">RvY_16863</name>
</gene>
<organism evidence="1 2">
    <name type="scientific">Ramazzottius varieornatus</name>
    <name type="common">Water bear</name>
    <name type="synonym">Tardigrade</name>
    <dbReference type="NCBI Taxonomy" id="947166"/>
    <lineage>
        <taxon>Eukaryota</taxon>
        <taxon>Metazoa</taxon>
        <taxon>Ecdysozoa</taxon>
        <taxon>Tardigrada</taxon>
        <taxon>Eutardigrada</taxon>
        <taxon>Parachela</taxon>
        <taxon>Hypsibioidea</taxon>
        <taxon>Ramazzottiidae</taxon>
        <taxon>Ramazzottius</taxon>
    </lineage>
</organism>
<protein>
    <recommendedName>
        <fullName evidence="3">HAT C-terminal dimerisation domain-containing protein</fullName>
    </recommendedName>
</protein>
<evidence type="ECO:0000313" key="2">
    <source>
        <dbReference type="Proteomes" id="UP000186922"/>
    </source>
</evidence>
<dbReference type="Proteomes" id="UP000186922">
    <property type="component" value="Unassembled WGS sequence"/>
</dbReference>
<dbReference type="EMBL" id="BDGG01000014">
    <property type="protein sequence ID" value="GAV06957.1"/>
    <property type="molecule type" value="Genomic_DNA"/>
</dbReference>
<sequence length="134" mass="15303">MHNILRERHIVFEDEDSELEQLFVVAPVLPASTATCERGFSIQNVIKTIRRTRLNKRSLDSLRRIVINGPPPGEMDYLNIIVSWIRSGNFPSEWNPPQASAADSEDLEEIDWQQILTRSPDSVHKSNIIRGKSP</sequence>
<comment type="caution">
    <text evidence="1">The sequence shown here is derived from an EMBL/GenBank/DDBJ whole genome shotgun (WGS) entry which is preliminary data.</text>
</comment>
<dbReference type="OrthoDB" id="8918066at2759"/>
<proteinExistence type="predicted"/>